<gene>
    <name evidence="2" type="ORF">GCM10010912_03510</name>
</gene>
<evidence type="ECO:0000313" key="2">
    <source>
        <dbReference type="EMBL" id="GGF61599.1"/>
    </source>
</evidence>
<dbReference type="InterPro" id="IPR036237">
    <property type="entry name" value="Xyl_isomerase-like_sf"/>
</dbReference>
<dbReference type="SUPFAM" id="SSF51658">
    <property type="entry name" value="Xylose isomerase-like"/>
    <property type="match status" value="1"/>
</dbReference>
<sequence length="299" mass="32318">MALSLTNKIGVIIDCFGAGVREGLNKAQETGAEGVQIWAVSGEMDPGNLSFNSRKELKGTIAGMGLEVSALCGDLGGHGFQDHVENPSKIEKSKRILDLAMDLGCNVVTTHIGIVPEDPTDPVYRIMQEACAELCEYASKVKGYFAVETGPETAAQLKTFLDTLGGKGVAVNFDPANMVMVTGDDPVKGVHLLKDYIVHTHVKDGIRLQSVDPRVIYGAIGYKPLDHQNIAKLVSTGELFRELPLGEGEVDFDAYFAALQDIGYGGYLTVEREVGDDPERDILRAVSFIRKYRKGAANQ</sequence>
<name>A0A917FAW4_9BACL</name>
<keyword evidence="3" id="KW-1185">Reference proteome</keyword>
<dbReference type="AlphaFoldDB" id="A0A917FAW4"/>
<reference evidence="2" key="2">
    <citation type="submission" date="2020-09" db="EMBL/GenBank/DDBJ databases">
        <authorList>
            <person name="Sun Q."/>
            <person name="Zhou Y."/>
        </authorList>
    </citation>
    <scope>NUCLEOTIDE SEQUENCE</scope>
    <source>
        <strain evidence="2">CGMCC 1.16134</strain>
    </source>
</reference>
<dbReference type="Pfam" id="PF01261">
    <property type="entry name" value="AP_endonuc_2"/>
    <property type="match status" value="1"/>
</dbReference>
<dbReference type="InterPro" id="IPR050312">
    <property type="entry name" value="IolE/XylAMocC-like"/>
</dbReference>
<comment type="caution">
    <text evidence="2">The sequence shown here is derived from an EMBL/GenBank/DDBJ whole genome shotgun (WGS) entry which is preliminary data.</text>
</comment>
<dbReference type="Gene3D" id="3.20.20.150">
    <property type="entry name" value="Divalent-metal-dependent TIM barrel enzymes"/>
    <property type="match status" value="1"/>
</dbReference>
<organism evidence="2 3">
    <name type="scientific">Paenibacillus albidus</name>
    <dbReference type="NCBI Taxonomy" id="2041023"/>
    <lineage>
        <taxon>Bacteria</taxon>
        <taxon>Bacillati</taxon>
        <taxon>Bacillota</taxon>
        <taxon>Bacilli</taxon>
        <taxon>Bacillales</taxon>
        <taxon>Paenibacillaceae</taxon>
        <taxon>Paenibacillus</taxon>
    </lineage>
</organism>
<dbReference type="InterPro" id="IPR013022">
    <property type="entry name" value="Xyl_isomerase-like_TIM-brl"/>
</dbReference>
<reference evidence="2" key="1">
    <citation type="journal article" date="2014" name="Int. J. Syst. Evol. Microbiol.">
        <title>Complete genome sequence of Corynebacterium casei LMG S-19264T (=DSM 44701T), isolated from a smear-ripened cheese.</title>
        <authorList>
            <consortium name="US DOE Joint Genome Institute (JGI-PGF)"/>
            <person name="Walter F."/>
            <person name="Albersmeier A."/>
            <person name="Kalinowski J."/>
            <person name="Ruckert C."/>
        </authorList>
    </citation>
    <scope>NUCLEOTIDE SEQUENCE</scope>
    <source>
        <strain evidence="2">CGMCC 1.16134</strain>
    </source>
</reference>
<protein>
    <recommendedName>
        <fullName evidence="1">Xylose isomerase-like TIM barrel domain-containing protein</fullName>
    </recommendedName>
</protein>
<accession>A0A917FAW4</accession>
<dbReference type="RefSeq" id="WP_189021901.1">
    <property type="nucleotide sequence ID" value="NZ_BMKR01000002.1"/>
</dbReference>
<evidence type="ECO:0000259" key="1">
    <source>
        <dbReference type="Pfam" id="PF01261"/>
    </source>
</evidence>
<dbReference type="PANTHER" id="PTHR12110">
    <property type="entry name" value="HYDROXYPYRUVATE ISOMERASE"/>
    <property type="match status" value="1"/>
</dbReference>
<evidence type="ECO:0000313" key="3">
    <source>
        <dbReference type="Proteomes" id="UP000637643"/>
    </source>
</evidence>
<proteinExistence type="predicted"/>
<dbReference type="EMBL" id="BMKR01000002">
    <property type="protein sequence ID" value="GGF61599.1"/>
    <property type="molecule type" value="Genomic_DNA"/>
</dbReference>
<dbReference type="PANTHER" id="PTHR12110:SF41">
    <property type="entry name" value="INOSOSE DEHYDRATASE"/>
    <property type="match status" value="1"/>
</dbReference>
<feature type="domain" description="Xylose isomerase-like TIM barrel" evidence="1">
    <location>
        <begin position="25"/>
        <end position="292"/>
    </location>
</feature>
<dbReference type="Proteomes" id="UP000637643">
    <property type="component" value="Unassembled WGS sequence"/>
</dbReference>